<name>A0A9E2BI66_PSYF1</name>
<reference evidence="1 2" key="1">
    <citation type="journal article" date="2021" name="bioRxiv">
        <title>Unique metabolic strategies in Hadean analogues reveal hints for primordial physiology.</title>
        <authorList>
            <person name="Nobu M.K."/>
            <person name="Nakai R."/>
            <person name="Tamazawa S."/>
            <person name="Mori H."/>
            <person name="Toyoda A."/>
            <person name="Ijiri A."/>
            <person name="Suzuki S."/>
            <person name="Kurokawa K."/>
            <person name="Kamagata Y."/>
            <person name="Tamaki H."/>
        </authorList>
    </citation>
    <scope>NUCLEOTIDE SEQUENCE [LARGE SCALE GENOMIC DNA]</scope>
    <source>
        <strain evidence="1">BS525</strain>
    </source>
</reference>
<evidence type="ECO:0000313" key="1">
    <source>
        <dbReference type="EMBL" id="MBT9146056.1"/>
    </source>
</evidence>
<evidence type="ECO:0008006" key="3">
    <source>
        <dbReference type="Google" id="ProtNLM"/>
    </source>
</evidence>
<comment type="caution">
    <text evidence="1">The sequence shown here is derived from an EMBL/GenBank/DDBJ whole genome shotgun (WGS) entry which is preliminary data.</text>
</comment>
<sequence>MEDPAAPRELLEQHCWLDLDGDGYEEPYTITIDRESRQVLRIVARFVYSSIKKNSKKEITSIKAIQYYTKYTFIPSPDGGIYDLGLGVLLGALNESINTILNQLVDSGTLSNTAGGFLGRGVKFRSGDNSFRPFEWKRVDSTGDDLRKGIVPLEVREPSQVLFQLLSLLINYGERIGMATDPQVGVSPGQNTPAETSRNVIAEGQRVFNAIFKRIYRALKEEFKKLYQLNSVYLEDSTTYFNLTSGELKKVLRSDFAGDNNEVLPAADPNMITKEQKIIMAKVIQESAMASPGLYNKYEVEKRLLRAMETPDIEAILPDPKGENAIPEQPDPLVIIETMKIEQQKAEFQMNLQIKMFDLMQETELLRSEILEKETRAALNLAQAEGAQDNLQITALQSAIALAKTKQDGLIATLKVLKDLAGFSKEKKGIIDGIAGGVDRMEKAPDDSGVVQVSK</sequence>
<protein>
    <recommendedName>
        <fullName evidence="3">Portal protein</fullName>
    </recommendedName>
</protein>
<gene>
    <name evidence="1" type="ORF">DDT42_01935</name>
</gene>
<dbReference type="AlphaFoldDB" id="A0A9E2BI66"/>
<proteinExistence type="predicted"/>
<organism evidence="1 2">
    <name type="scientific">Psychracetigena formicireducens</name>
    <dbReference type="NCBI Taxonomy" id="2986056"/>
    <lineage>
        <taxon>Bacteria</taxon>
        <taxon>Bacillati</taxon>
        <taxon>Candidatus Lithacetigenota</taxon>
        <taxon>Candidatus Psychracetigena</taxon>
    </lineage>
</organism>
<dbReference type="EMBL" id="QLTW01000289">
    <property type="protein sequence ID" value="MBT9146056.1"/>
    <property type="molecule type" value="Genomic_DNA"/>
</dbReference>
<accession>A0A9E2BI66</accession>
<dbReference type="Proteomes" id="UP000811545">
    <property type="component" value="Unassembled WGS sequence"/>
</dbReference>
<evidence type="ECO:0000313" key="2">
    <source>
        <dbReference type="Proteomes" id="UP000811545"/>
    </source>
</evidence>